<accession>A0ABP8Z9G4</accession>
<dbReference type="EMBL" id="BAABIE010000009">
    <property type="protein sequence ID" value="GAA4750401.1"/>
    <property type="molecule type" value="Genomic_DNA"/>
</dbReference>
<proteinExistence type="predicted"/>
<evidence type="ECO:0000256" key="2">
    <source>
        <dbReference type="ARBA" id="ARBA00022679"/>
    </source>
</evidence>
<protein>
    <submittedName>
        <fullName evidence="3">16S rRNA (Guanine(966)-N(2))-methyltransferase RsmD</fullName>
    </submittedName>
</protein>
<dbReference type="PIRSF" id="PIRSF004553">
    <property type="entry name" value="CHP00095"/>
    <property type="match status" value="1"/>
</dbReference>
<dbReference type="CDD" id="cd02440">
    <property type="entry name" value="AdoMet_MTases"/>
    <property type="match status" value="1"/>
</dbReference>
<dbReference type="RefSeq" id="WP_246995351.1">
    <property type="nucleotide sequence ID" value="NZ_BAABIE010000009.1"/>
</dbReference>
<comment type="caution">
    <text evidence="3">The sequence shown here is derived from an EMBL/GenBank/DDBJ whole genome shotgun (WGS) entry which is preliminary data.</text>
</comment>
<dbReference type="PROSITE" id="PS00092">
    <property type="entry name" value="N6_MTASE"/>
    <property type="match status" value="1"/>
</dbReference>
<dbReference type="Gene3D" id="3.40.50.150">
    <property type="entry name" value="Vaccinia Virus protein VP39"/>
    <property type="match status" value="1"/>
</dbReference>
<organism evidence="3 4">
    <name type="scientific">Gordonia alkaliphila</name>
    <dbReference type="NCBI Taxonomy" id="1053547"/>
    <lineage>
        <taxon>Bacteria</taxon>
        <taxon>Bacillati</taxon>
        <taxon>Actinomycetota</taxon>
        <taxon>Actinomycetes</taxon>
        <taxon>Mycobacteriales</taxon>
        <taxon>Gordoniaceae</taxon>
        <taxon>Gordonia</taxon>
    </lineage>
</organism>
<evidence type="ECO:0000313" key="4">
    <source>
        <dbReference type="Proteomes" id="UP001500822"/>
    </source>
</evidence>
<keyword evidence="2" id="KW-0808">Transferase</keyword>
<sequence length="182" mass="19288">MPRIIAGSFRGRRLAAPAQSTRPTSDRVREAIASMLGSRTDIADARVLDLYAGTGALALETLSRGAGQAVLVEADRKAATVARENIAHCGAGDRARVVQRTAESFLAAPSSVFDLVFLDPPYALSADAVTAVLAALPPHLAPGAWVVLERASRDEDPRWPDALEEVARKDYGDTTVTLAQLV</sequence>
<dbReference type="InterPro" id="IPR004398">
    <property type="entry name" value="RNA_MeTrfase_RsmD"/>
</dbReference>
<keyword evidence="1" id="KW-0489">Methyltransferase</keyword>
<dbReference type="SUPFAM" id="SSF53335">
    <property type="entry name" value="S-adenosyl-L-methionine-dependent methyltransferases"/>
    <property type="match status" value="1"/>
</dbReference>
<dbReference type="InterPro" id="IPR029063">
    <property type="entry name" value="SAM-dependent_MTases_sf"/>
</dbReference>
<dbReference type="Proteomes" id="UP001500822">
    <property type="component" value="Unassembled WGS sequence"/>
</dbReference>
<evidence type="ECO:0000313" key="3">
    <source>
        <dbReference type="EMBL" id="GAA4750401.1"/>
    </source>
</evidence>
<gene>
    <name evidence="3" type="primary">rsmD</name>
    <name evidence="3" type="ORF">GCM10023217_21080</name>
</gene>
<dbReference type="Pfam" id="PF03602">
    <property type="entry name" value="Cons_hypoth95"/>
    <property type="match status" value="1"/>
</dbReference>
<evidence type="ECO:0000256" key="1">
    <source>
        <dbReference type="ARBA" id="ARBA00022603"/>
    </source>
</evidence>
<dbReference type="NCBIfam" id="TIGR00095">
    <property type="entry name" value="16S rRNA (guanine(966)-N(2))-methyltransferase RsmD"/>
    <property type="match status" value="1"/>
</dbReference>
<name>A0ABP8Z9G4_9ACTN</name>
<reference evidence="4" key="1">
    <citation type="journal article" date="2019" name="Int. J. Syst. Evol. Microbiol.">
        <title>The Global Catalogue of Microorganisms (GCM) 10K type strain sequencing project: providing services to taxonomists for standard genome sequencing and annotation.</title>
        <authorList>
            <consortium name="The Broad Institute Genomics Platform"/>
            <consortium name="The Broad Institute Genome Sequencing Center for Infectious Disease"/>
            <person name="Wu L."/>
            <person name="Ma J."/>
        </authorList>
    </citation>
    <scope>NUCLEOTIDE SEQUENCE [LARGE SCALE GENOMIC DNA]</scope>
    <source>
        <strain evidence="4">JCM 18077</strain>
    </source>
</reference>
<keyword evidence="4" id="KW-1185">Reference proteome</keyword>
<dbReference type="PANTHER" id="PTHR43542">
    <property type="entry name" value="METHYLTRANSFERASE"/>
    <property type="match status" value="1"/>
</dbReference>
<dbReference type="InterPro" id="IPR002052">
    <property type="entry name" value="DNA_methylase_N6_adenine_CS"/>
</dbReference>
<dbReference type="PANTHER" id="PTHR43542:SF1">
    <property type="entry name" value="METHYLTRANSFERASE"/>
    <property type="match status" value="1"/>
</dbReference>